<dbReference type="RefSeq" id="WP_235766442.1">
    <property type="nucleotide sequence ID" value="NZ_JBIIEP010000077.1"/>
</dbReference>
<dbReference type="EMBL" id="LO018305">
    <property type="protein sequence ID" value="CUM62309.1"/>
    <property type="molecule type" value="Genomic_DNA"/>
</dbReference>
<dbReference type="NCBIfam" id="TIGR01890">
    <property type="entry name" value="N-Ac-Glu-synth"/>
    <property type="match status" value="1"/>
</dbReference>
<dbReference type="PANTHER" id="PTHR30602">
    <property type="entry name" value="AMINO-ACID ACETYLTRANSFERASE"/>
    <property type="match status" value="1"/>
</dbReference>
<dbReference type="GO" id="GO:0005737">
    <property type="term" value="C:cytoplasm"/>
    <property type="evidence" value="ECO:0007669"/>
    <property type="project" value="InterPro"/>
</dbReference>
<evidence type="ECO:0000256" key="4">
    <source>
        <dbReference type="ARBA" id="ARBA00022571"/>
    </source>
</evidence>
<dbReference type="InterPro" id="IPR001048">
    <property type="entry name" value="Asp/Glu/Uridylate_kinase"/>
</dbReference>
<keyword evidence="7 12" id="KW-0012">Acyltransferase</keyword>
<dbReference type="InterPro" id="IPR000182">
    <property type="entry name" value="GNAT_dom"/>
</dbReference>
<comment type="pathway">
    <text evidence="1">Amino-acid biosynthesis; L-arginine biosynthesis; N(2)-acetyl-L-ornithine from L-glutamate: step 1/4.</text>
</comment>
<dbReference type="EC" id="2.3.1.1" evidence="3"/>
<evidence type="ECO:0000259" key="11">
    <source>
        <dbReference type="PROSITE" id="PS51186"/>
    </source>
</evidence>
<comment type="catalytic activity">
    <reaction evidence="8">
        <text>L-glutamate + acetyl-CoA = N-acetyl-L-glutamate + CoA + H(+)</text>
        <dbReference type="Rhea" id="RHEA:24292"/>
        <dbReference type="ChEBI" id="CHEBI:15378"/>
        <dbReference type="ChEBI" id="CHEBI:29985"/>
        <dbReference type="ChEBI" id="CHEBI:44337"/>
        <dbReference type="ChEBI" id="CHEBI:57287"/>
        <dbReference type="ChEBI" id="CHEBI:57288"/>
        <dbReference type="EC" id="2.3.1.1"/>
    </reaction>
</comment>
<comment type="similarity">
    <text evidence="2">Belongs to the acetyltransferase family. ArgA subfamily.</text>
</comment>
<keyword evidence="9" id="KW-0547">Nucleotide-binding</keyword>
<evidence type="ECO:0000256" key="5">
    <source>
        <dbReference type="ARBA" id="ARBA00022605"/>
    </source>
</evidence>
<dbReference type="NCBIfam" id="NF003641">
    <property type="entry name" value="PRK05279.1"/>
    <property type="match status" value="1"/>
</dbReference>
<dbReference type="InterPro" id="IPR016181">
    <property type="entry name" value="Acyl_CoA_acyltransferase"/>
</dbReference>
<dbReference type="Gene3D" id="3.40.630.30">
    <property type="match status" value="1"/>
</dbReference>
<feature type="domain" description="N-acetyltransferase" evidence="11">
    <location>
        <begin position="291"/>
        <end position="430"/>
    </location>
</feature>
<evidence type="ECO:0000256" key="3">
    <source>
        <dbReference type="ARBA" id="ARBA00012697"/>
    </source>
</evidence>
<evidence type="ECO:0000259" key="10">
    <source>
        <dbReference type="PROSITE" id="PS50975"/>
    </source>
</evidence>
<dbReference type="CDD" id="cd04301">
    <property type="entry name" value="NAT_SF"/>
    <property type="match status" value="1"/>
</dbReference>
<dbReference type="GO" id="GO:0005524">
    <property type="term" value="F:ATP binding"/>
    <property type="evidence" value="ECO:0007669"/>
    <property type="project" value="UniProtKB-UniRule"/>
</dbReference>
<evidence type="ECO:0000256" key="9">
    <source>
        <dbReference type="PROSITE-ProRule" id="PRU00409"/>
    </source>
</evidence>
<dbReference type="InterPro" id="IPR036393">
    <property type="entry name" value="AceGlu_kinase-like_sf"/>
</dbReference>
<dbReference type="CDD" id="cd04237">
    <property type="entry name" value="AAK_NAGS-ABP"/>
    <property type="match status" value="1"/>
</dbReference>
<dbReference type="SUPFAM" id="SSF55729">
    <property type="entry name" value="Acyl-CoA N-acyltransferases (Nat)"/>
    <property type="match status" value="1"/>
</dbReference>
<evidence type="ECO:0000256" key="1">
    <source>
        <dbReference type="ARBA" id="ARBA00004925"/>
    </source>
</evidence>
<dbReference type="GO" id="GO:0046872">
    <property type="term" value="F:metal ion binding"/>
    <property type="evidence" value="ECO:0007669"/>
    <property type="project" value="InterPro"/>
</dbReference>
<evidence type="ECO:0000256" key="2">
    <source>
        <dbReference type="ARBA" id="ARBA00009145"/>
    </source>
</evidence>
<dbReference type="PROSITE" id="PS50975">
    <property type="entry name" value="ATP_GRASP"/>
    <property type="match status" value="1"/>
</dbReference>
<keyword evidence="5" id="KW-0028">Amino-acid biosynthesis</keyword>
<dbReference type="SUPFAM" id="SSF53633">
    <property type="entry name" value="Carbamate kinase-like"/>
    <property type="match status" value="1"/>
</dbReference>
<accession>A0A1J1JMN7</accession>
<evidence type="ECO:0000256" key="7">
    <source>
        <dbReference type="ARBA" id="ARBA00023315"/>
    </source>
</evidence>
<proteinExistence type="inferred from homology"/>
<evidence type="ECO:0000256" key="6">
    <source>
        <dbReference type="ARBA" id="ARBA00022679"/>
    </source>
</evidence>
<dbReference type="Pfam" id="PF13508">
    <property type="entry name" value="Acetyltransf_7"/>
    <property type="match status" value="1"/>
</dbReference>
<keyword evidence="6 12" id="KW-0808">Transferase</keyword>
<reference evidence="12" key="1">
    <citation type="submission" date="2015-09" db="EMBL/GenBank/DDBJ databases">
        <authorList>
            <person name="Jackson K.R."/>
            <person name="Lunt B.L."/>
            <person name="Fisher J.N.B."/>
            <person name="Gardner A.V."/>
            <person name="Bailey M.E."/>
            <person name="Deus L.M."/>
            <person name="Earl A.S."/>
            <person name="Gibby P.D."/>
            <person name="Hartmann K.A."/>
            <person name="Liu J.E."/>
            <person name="Manci A.M."/>
            <person name="Nielsen D.A."/>
            <person name="Solomon M.B."/>
            <person name="Breakwell D.P."/>
            <person name="Burnett S.H."/>
            <person name="Grose J.H."/>
        </authorList>
    </citation>
    <scope>NUCLEOTIDE SEQUENCE</scope>
    <source>
        <strain evidence="12">7805</strain>
    </source>
</reference>
<gene>
    <name evidence="12" type="primary">argA</name>
    <name evidence="12" type="ORF">PLAM_mp0014</name>
</gene>
<dbReference type="Gene3D" id="3.40.1160.10">
    <property type="entry name" value="Acetylglutamate kinase-like"/>
    <property type="match status" value="1"/>
</dbReference>
<dbReference type="GO" id="GO:0006526">
    <property type="term" value="P:L-arginine biosynthetic process"/>
    <property type="evidence" value="ECO:0007669"/>
    <property type="project" value="UniProtKB-UniPathway"/>
</dbReference>
<evidence type="ECO:0000256" key="8">
    <source>
        <dbReference type="ARBA" id="ARBA00048372"/>
    </source>
</evidence>
<dbReference type="Pfam" id="PF00696">
    <property type="entry name" value="AA_kinase"/>
    <property type="match status" value="1"/>
</dbReference>
<dbReference type="InterPro" id="IPR010167">
    <property type="entry name" value="NH2A_AcTrfase"/>
</dbReference>
<dbReference type="InterPro" id="IPR011761">
    <property type="entry name" value="ATP-grasp"/>
</dbReference>
<keyword evidence="4" id="KW-0055">Arginine biosynthesis</keyword>
<dbReference type="HAMAP" id="MF_01105">
    <property type="entry name" value="N_acetyl_glu_synth"/>
    <property type="match status" value="1"/>
</dbReference>
<organism evidence="12">
    <name type="scientific">Planktothrix agardhii</name>
    <name type="common">Oscillatoria agardhii</name>
    <dbReference type="NCBI Taxonomy" id="1160"/>
    <lineage>
        <taxon>Bacteria</taxon>
        <taxon>Bacillati</taxon>
        <taxon>Cyanobacteriota</taxon>
        <taxon>Cyanophyceae</taxon>
        <taxon>Oscillatoriophycideae</taxon>
        <taxon>Oscillatoriales</taxon>
        <taxon>Microcoleaceae</taxon>
        <taxon>Planktothrix</taxon>
    </lineage>
</organism>
<protein>
    <recommendedName>
        <fullName evidence="3">amino-acid N-acetyltransferase</fullName>
        <ecNumber evidence="3">2.3.1.1</ecNumber>
    </recommendedName>
</protein>
<dbReference type="UniPathway" id="UPA00068">
    <property type="reaction ID" value="UER00106"/>
</dbReference>
<evidence type="ECO:0000313" key="12">
    <source>
        <dbReference type="EMBL" id="CUM62309.1"/>
    </source>
</evidence>
<dbReference type="InterPro" id="IPR033719">
    <property type="entry name" value="NAGS_kin"/>
</dbReference>
<dbReference type="PANTHER" id="PTHR30602:SF12">
    <property type="entry name" value="AMINO-ACID ACETYLTRANSFERASE NAGS1, CHLOROPLASTIC-RELATED"/>
    <property type="match status" value="1"/>
</dbReference>
<dbReference type="AlphaFoldDB" id="A0A1J1JMN7"/>
<sequence>MSPIHSLHIDTQKVQDKINTDKSVLFFREAAPYIHYHRGRTFVVAFAGEVIASEKFHQIMQDLAIISSLGAKLVLVHGTRPQINERLHRTNTPIIMHKGIRVTDVPALLATQEAIGFLRIRIENLLTHILNRPSVSSKGLGIISGNFIVARPMGIHDGIDYGFTGLIRQINYTLIEQQLESKNIVLLSPIGYSPTGEAYNLCYEHVAIATAKALKADKLIFLSHESLDLPQKLTLDEAQAYQHELLSSAIEALEAGIERIHLLNAKTDGALLLELYTRDGVGSMISAKEFECLRAANIEDINSILDLIRPLEQAGILVKRSREHLEMEINNFHVITRDQKVIACVALYNTDNPQVAELACFAVDPKYRGGKRGDKLLEYIIQLAHKQGKTQLLALTTQTIDWFQEHGFRKGSVEELPKNKKSLYNYKRNSHILFKYIAE</sequence>
<dbReference type="PIRSF" id="PIRSF000423">
    <property type="entry name" value="ArgA"/>
    <property type="match status" value="1"/>
</dbReference>
<name>A0A1J1JMN7_PLAAG</name>
<dbReference type="GO" id="GO:0004042">
    <property type="term" value="F:L-glutamate N-acetyltransferase activity"/>
    <property type="evidence" value="ECO:0007669"/>
    <property type="project" value="InterPro"/>
</dbReference>
<dbReference type="PROSITE" id="PS51186">
    <property type="entry name" value="GNAT"/>
    <property type="match status" value="1"/>
</dbReference>
<keyword evidence="9" id="KW-0067">ATP-binding</keyword>
<feature type="domain" description="ATP-grasp" evidence="10">
    <location>
        <begin position="92"/>
        <end position="309"/>
    </location>
</feature>